<accession>G7H238</accession>
<evidence type="ECO:0000313" key="2">
    <source>
        <dbReference type="Proteomes" id="UP000035088"/>
    </source>
</evidence>
<dbReference type="Proteomes" id="UP000035088">
    <property type="component" value="Unassembled WGS sequence"/>
</dbReference>
<sequence length="173" mass="18732">MIRPLLIVAVALVCVAALVGIVIREGMARSSGTQVTLAMQGVDPRDLVRGHYVALRLADDIPEGQVCVDSADGEWIALRRSGSRHVAVGQYPSRDEAQRFGDIAVRGTMRCQGRTAWIDIGIDRFYINQRDATAIEKALTDGREAAAIVSVGGDGKARLVGLDVDGKRYDLNW</sequence>
<keyword evidence="2" id="KW-1185">Reference proteome</keyword>
<reference evidence="1 2" key="1">
    <citation type="submission" date="2011-11" db="EMBL/GenBank/DDBJ databases">
        <title>Whole genome shotgun sequence of Gordonia araii NBRC 100433.</title>
        <authorList>
            <person name="Yoshida Y."/>
            <person name="Hosoyama A."/>
            <person name="Tsuchikane K."/>
            <person name="Katsumata H."/>
            <person name="Yamazaki S."/>
            <person name="Fujita N."/>
        </authorList>
    </citation>
    <scope>NUCLEOTIDE SEQUENCE [LARGE SCALE GENOMIC DNA]</scope>
    <source>
        <strain evidence="1 2">NBRC 100433</strain>
    </source>
</reference>
<dbReference type="AlphaFoldDB" id="G7H238"/>
<gene>
    <name evidence="1" type="ORF">GOARA_048_01150</name>
</gene>
<dbReference type="InterPro" id="IPR025833">
    <property type="entry name" value="GDYXXLXY"/>
</dbReference>
<comment type="caution">
    <text evidence="1">The sequence shown here is derived from an EMBL/GenBank/DDBJ whole genome shotgun (WGS) entry which is preliminary data.</text>
</comment>
<dbReference type="STRING" id="1073574.GOARA_048_01150"/>
<organism evidence="1 2">
    <name type="scientific">Gordonia araii NBRC 100433</name>
    <dbReference type="NCBI Taxonomy" id="1073574"/>
    <lineage>
        <taxon>Bacteria</taxon>
        <taxon>Bacillati</taxon>
        <taxon>Actinomycetota</taxon>
        <taxon>Actinomycetes</taxon>
        <taxon>Mycobacteriales</taxon>
        <taxon>Gordoniaceae</taxon>
        <taxon>Gordonia</taxon>
    </lineage>
</organism>
<proteinExistence type="predicted"/>
<protein>
    <submittedName>
        <fullName evidence="1">Uncharacterized protein</fullName>
    </submittedName>
</protein>
<evidence type="ECO:0000313" key="1">
    <source>
        <dbReference type="EMBL" id="GAB09913.1"/>
    </source>
</evidence>
<name>G7H238_9ACTN</name>
<dbReference type="Pfam" id="PF14345">
    <property type="entry name" value="GDYXXLXY"/>
    <property type="match status" value="1"/>
</dbReference>
<dbReference type="EMBL" id="BAEE01000048">
    <property type="protein sequence ID" value="GAB09913.1"/>
    <property type="molecule type" value="Genomic_DNA"/>
</dbReference>